<organism evidence="1 2">
    <name type="scientific">Cercospora berteroae</name>
    <dbReference type="NCBI Taxonomy" id="357750"/>
    <lineage>
        <taxon>Eukaryota</taxon>
        <taxon>Fungi</taxon>
        <taxon>Dikarya</taxon>
        <taxon>Ascomycota</taxon>
        <taxon>Pezizomycotina</taxon>
        <taxon>Dothideomycetes</taxon>
        <taxon>Dothideomycetidae</taxon>
        <taxon>Mycosphaerellales</taxon>
        <taxon>Mycosphaerellaceae</taxon>
        <taxon>Cercospora</taxon>
    </lineage>
</organism>
<dbReference type="Proteomes" id="UP000237631">
    <property type="component" value="Unassembled WGS sequence"/>
</dbReference>
<dbReference type="OrthoDB" id="5140754at2759"/>
<accession>A0A2S6C1X4</accession>
<gene>
    <name evidence="1" type="ORF">CBER1_00780</name>
</gene>
<protein>
    <submittedName>
        <fullName evidence="1">Uncharacterized protein</fullName>
    </submittedName>
</protein>
<reference evidence="2" key="1">
    <citation type="journal article" date="2017" name="bioRxiv">
        <title>Conservation of a gene cluster reveals novel cercosporin biosynthetic mechanisms and extends production to the genus Colletotrichum.</title>
        <authorList>
            <person name="de Jonge R."/>
            <person name="Ebert M.K."/>
            <person name="Huitt-Roehl C.R."/>
            <person name="Pal P."/>
            <person name="Suttle J.C."/>
            <person name="Spanner R.E."/>
            <person name="Neubauer J.D."/>
            <person name="Jurick W.M.II."/>
            <person name="Stott K.A."/>
            <person name="Secor G.A."/>
            <person name="Thomma B.P.H.J."/>
            <person name="Van de Peer Y."/>
            <person name="Townsend C.A."/>
            <person name="Bolton M.D."/>
        </authorList>
    </citation>
    <scope>NUCLEOTIDE SEQUENCE [LARGE SCALE GENOMIC DNA]</scope>
    <source>
        <strain evidence="2">CBS538.71</strain>
    </source>
</reference>
<comment type="caution">
    <text evidence="1">The sequence shown here is derived from an EMBL/GenBank/DDBJ whole genome shotgun (WGS) entry which is preliminary data.</text>
</comment>
<sequence length="340" mass="39000">MTIDASRKANIQHALDQYRQTVFARNMSLLPMLVEKIETARIPNSWDEQRVHKARMRALNNYFAHPLGGDEIGETISSLPDLLTLTPTSRFAQKFYLDGTSHEPVDLASVTEYFDRLRQTLRSPQSAKDPALQDSEYPAGPPEDLEYLMSLVSSIVAPKMECEHGSRPSTFFPTENHDLEVHAPVRIGHTEDCSLDEFDPYEYAWEDWTIAVAINIGEQHPDWSPSGVHALYCSPDTEGERKDWKWRYGINEKYYSSELYDSVEDFLLKFWLHFDEETEENVRSALISLDPEGDMIASWKMNGAEEVVVRPGEPGHHGGEKDEIWIVEPNDPRHSAYRNE</sequence>
<dbReference type="EMBL" id="PNEN01000577">
    <property type="protein sequence ID" value="PPJ53706.1"/>
    <property type="molecule type" value="Genomic_DNA"/>
</dbReference>
<proteinExistence type="predicted"/>
<evidence type="ECO:0000313" key="1">
    <source>
        <dbReference type="EMBL" id="PPJ53706.1"/>
    </source>
</evidence>
<keyword evidence="2" id="KW-1185">Reference proteome</keyword>
<dbReference type="AlphaFoldDB" id="A0A2S6C1X4"/>
<name>A0A2S6C1X4_9PEZI</name>
<evidence type="ECO:0000313" key="2">
    <source>
        <dbReference type="Proteomes" id="UP000237631"/>
    </source>
</evidence>